<keyword evidence="11" id="KW-1185">Reference proteome</keyword>
<dbReference type="Gene3D" id="3.20.20.70">
    <property type="entry name" value="Aldolase class I"/>
    <property type="match status" value="1"/>
</dbReference>
<dbReference type="NCBIfam" id="NF001377">
    <property type="entry name" value="PRK00278.2-4"/>
    <property type="match status" value="1"/>
</dbReference>
<evidence type="ECO:0000256" key="5">
    <source>
        <dbReference type="ARBA" id="ARBA00022822"/>
    </source>
</evidence>
<comment type="pathway">
    <text evidence="2 8">Amino-acid biosynthesis; L-tryptophan biosynthesis; L-tryptophan from chorismate: step 4/5.</text>
</comment>
<protein>
    <recommendedName>
        <fullName evidence="8">Indole-3-glycerol phosphate synthase</fullName>
        <shortName evidence="8">IGPS</shortName>
        <ecNumber evidence="8">4.1.1.48</ecNumber>
    </recommendedName>
</protein>
<evidence type="ECO:0000256" key="7">
    <source>
        <dbReference type="ARBA" id="ARBA00023239"/>
    </source>
</evidence>
<evidence type="ECO:0000313" key="10">
    <source>
        <dbReference type="EMBL" id="GAA2403294.1"/>
    </source>
</evidence>
<comment type="caution">
    <text evidence="10">The sequence shown here is derived from an EMBL/GenBank/DDBJ whole genome shotgun (WGS) entry which is preliminary data.</text>
</comment>
<keyword evidence="5 8" id="KW-0822">Tryptophan biosynthesis</keyword>
<dbReference type="InterPro" id="IPR013785">
    <property type="entry name" value="Aldolase_TIM"/>
</dbReference>
<comment type="similarity">
    <text evidence="8">Belongs to the TrpC family.</text>
</comment>
<dbReference type="HAMAP" id="MF_00134_B">
    <property type="entry name" value="IGPS_B"/>
    <property type="match status" value="1"/>
</dbReference>
<dbReference type="InterPro" id="IPR045186">
    <property type="entry name" value="Indole-3-glycerol_P_synth"/>
</dbReference>
<evidence type="ECO:0000256" key="8">
    <source>
        <dbReference type="HAMAP-Rule" id="MF_00134"/>
    </source>
</evidence>
<name>A0ABP5VJZ9_9ACTN</name>
<dbReference type="NCBIfam" id="NF001369">
    <property type="entry name" value="PRK00278.1-1"/>
    <property type="match status" value="1"/>
</dbReference>
<feature type="domain" description="Indole-3-glycerol phosphate synthase" evidence="9">
    <location>
        <begin position="4"/>
        <end position="256"/>
    </location>
</feature>
<comment type="catalytic activity">
    <reaction evidence="1 8">
        <text>1-(2-carboxyphenylamino)-1-deoxy-D-ribulose 5-phosphate + H(+) = (1S,2R)-1-C-(indol-3-yl)glycerol 3-phosphate + CO2 + H2O</text>
        <dbReference type="Rhea" id="RHEA:23476"/>
        <dbReference type="ChEBI" id="CHEBI:15377"/>
        <dbReference type="ChEBI" id="CHEBI:15378"/>
        <dbReference type="ChEBI" id="CHEBI:16526"/>
        <dbReference type="ChEBI" id="CHEBI:58613"/>
        <dbReference type="ChEBI" id="CHEBI:58866"/>
        <dbReference type="EC" id="4.1.1.48"/>
    </reaction>
</comment>
<dbReference type="SUPFAM" id="SSF51366">
    <property type="entry name" value="Ribulose-phoshate binding barrel"/>
    <property type="match status" value="1"/>
</dbReference>
<reference evidence="11" key="1">
    <citation type="journal article" date="2019" name="Int. J. Syst. Evol. Microbiol.">
        <title>The Global Catalogue of Microorganisms (GCM) 10K type strain sequencing project: providing services to taxonomists for standard genome sequencing and annotation.</title>
        <authorList>
            <consortium name="The Broad Institute Genomics Platform"/>
            <consortium name="The Broad Institute Genome Sequencing Center for Infectious Disease"/>
            <person name="Wu L."/>
            <person name="Ma J."/>
        </authorList>
    </citation>
    <scope>NUCLEOTIDE SEQUENCE [LARGE SCALE GENOMIC DNA]</scope>
    <source>
        <strain evidence="11">JCM 4358</strain>
    </source>
</reference>
<dbReference type="EMBL" id="BAAASE010000005">
    <property type="protein sequence ID" value="GAA2403294.1"/>
    <property type="molecule type" value="Genomic_DNA"/>
</dbReference>
<sequence length="279" mass="28706">MTVLDDILEGVREDLAERRRAVSQAEVRERALAAGPARDAVALLRSPAGLRVIAEVKRSSPARGRLATIDDPGALAAAYEGGGAAAISVLTEGRRFAGSLGDLERVRSAVGLPVLRKDFVVDAYQVWEARAHGADLVLLIVAALDDPQLAELLAVAREAGLTALVEVHDEAEAERAVTAGAGVIGVNSRDLRTLRIDPDVFGRIAPRLPDGVVRVAESGVRGPQDAARYAALGADAVLVGTSLVTGDDPGAAVAALVDAGRRAPMPSAPEPPGTAPAPA</sequence>
<keyword evidence="7 8" id="KW-0456">Lyase</keyword>
<organism evidence="10 11">
    <name type="scientific">Streptomyces coeruleofuscus</name>
    <dbReference type="NCBI Taxonomy" id="66879"/>
    <lineage>
        <taxon>Bacteria</taxon>
        <taxon>Bacillati</taxon>
        <taxon>Actinomycetota</taxon>
        <taxon>Actinomycetes</taxon>
        <taxon>Kitasatosporales</taxon>
        <taxon>Streptomycetaceae</taxon>
        <taxon>Streptomyces</taxon>
    </lineage>
</organism>
<dbReference type="InterPro" id="IPR013798">
    <property type="entry name" value="Indole-3-glycerol_P_synth_dom"/>
</dbReference>
<evidence type="ECO:0000256" key="2">
    <source>
        <dbReference type="ARBA" id="ARBA00004696"/>
    </source>
</evidence>
<accession>A0ABP5VJZ9</accession>
<dbReference type="PANTHER" id="PTHR22854">
    <property type="entry name" value="TRYPTOPHAN BIOSYNTHESIS PROTEIN"/>
    <property type="match status" value="1"/>
</dbReference>
<keyword evidence="3 8" id="KW-0028">Amino-acid biosynthesis</keyword>
<keyword evidence="4 8" id="KW-0210">Decarboxylase</keyword>
<dbReference type="Pfam" id="PF00218">
    <property type="entry name" value="IGPS"/>
    <property type="match status" value="1"/>
</dbReference>
<dbReference type="CDD" id="cd00331">
    <property type="entry name" value="IGPS"/>
    <property type="match status" value="1"/>
</dbReference>
<dbReference type="PANTHER" id="PTHR22854:SF2">
    <property type="entry name" value="INDOLE-3-GLYCEROL-PHOSPHATE SYNTHASE"/>
    <property type="match status" value="1"/>
</dbReference>
<keyword evidence="6 8" id="KW-0057">Aromatic amino acid biosynthesis</keyword>
<evidence type="ECO:0000256" key="3">
    <source>
        <dbReference type="ARBA" id="ARBA00022605"/>
    </source>
</evidence>
<dbReference type="RefSeq" id="WP_086855474.1">
    <property type="nucleotide sequence ID" value="NZ_BAAASE010000005.1"/>
</dbReference>
<dbReference type="Proteomes" id="UP001499986">
    <property type="component" value="Unassembled WGS sequence"/>
</dbReference>
<dbReference type="EC" id="4.1.1.48" evidence="8"/>
<dbReference type="HAMAP" id="MF_00134_A">
    <property type="entry name" value="IGPS_A"/>
    <property type="match status" value="1"/>
</dbReference>
<evidence type="ECO:0000256" key="6">
    <source>
        <dbReference type="ARBA" id="ARBA00023141"/>
    </source>
</evidence>
<evidence type="ECO:0000259" key="9">
    <source>
        <dbReference type="Pfam" id="PF00218"/>
    </source>
</evidence>
<evidence type="ECO:0000256" key="1">
    <source>
        <dbReference type="ARBA" id="ARBA00001633"/>
    </source>
</evidence>
<proteinExistence type="inferred from homology"/>
<evidence type="ECO:0000256" key="4">
    <source>
        <dbReference type="ARBA" id="ARBA00022793"/>
    </source>
</evidence>
<evidence type="ECO:0000313" key="11">
    <source>
        <dbReference type="Proteomes" id="UP001499986"/>
    </source>
</evidence>
<gene>
    <name evidence="10" type="primary">trpC_1</name>
    <name evidence="8" type="synonym">trpC</name>
    <name evidence="10" type="ORF">GCM10010255_41570</name>
</gene>
<dbReference type="InterPro" id="IPR011060">
    <property type="entry name" value="RibuloseP-bd_barrel"/>
</dbReference>